<evidence type="ECO:0000256" key="1">
    <source>
        <dbReference type="SAM" id="MobiDB-lite"/>
    </source>
</evidence>
<accession>A0A8J3H767</accession>
<reference evidence="2" key="2">
    <citation type="submission" date="2020-09" db="EMBL/GenBank/DDBJ databases">
        <authorList>
            <person name="Sun Q."/>
            <person name="Zhou Y."/>
        </authorList>
    </citation>
    <scope>NUCLEOTIDE SEQUENCE</scope>
    <source>
        <strain evidence="2">CGMCC 1.7081</strain>
    </source>
</reference>
<reference evidence="2" key="1">
    <citation type="journal article" date="2014" name="Int. J. Syst. Evol. Microbiol.">
        <title>Complete genome sequence of Corynebacterium casei LMG S-19264T (=DSM 44701T), isolated from a smear-ripened cheese.</title>
        <authorList>
            <consortium name="US DOE Joint Genome Institute (JGI-PGF)"/>
            <person name="Walter F."/>
            <person name="Albersmeier A."/>
            <person name="Kalinowski J."/>
            <person name="Ruckert C."/>
        </authorList>
    </citation>
    <scope>NUCLEOTIDE SEQUENCE</scope>
    <source>
        <strain evidence="2">CGMCC 1.7081</strain>
    </source>
</reference>
<gene>
    <name evidence="2" type="ORF">GCM10010961_14880</name>
</gene>
<comment type="caution">
    <text evidence="2">The sequence shown here is derived from an EMBL/GenBank/DDBJ whole genome shotgun (WGS) entry which is preliminary data.</text>
</comment>
<dbReference type="Proteomes" id="UP000611500">
    <property type="component" value="Unassembled WGS sequence"/>
</dbReference>
<name>A0A8J3H767_9RHOB</name>
<dbReference type="AlphaFoldDB" id="A0A8J3H767"/>
<sequence length="82" mass="9208">MRELGTGLDFPIAQKDPVPFSRLEPELQAQGWSIEREGSPGFDRTFAAWEAYCLSFGPKNGPRNWSGTDPRKHRTFTVPSSP</sequence>
<dbReference type="EMBL" id="BNAP01000004">
    <property type="protein sequence ID" value="GHG86900.1"/>
    <property type="molecule type" value="Genomic_DNA"/>
</dbReference>
<protein>
    <submittedName>
        <fullName evidence="2">Uncharacterized protein</fullName>
    </submittedName>
</protein>
<evidence type="ECO:0000313" key="3">
    <source>
        <dbReference type="Proteomes" id="UP000611500"/>
    </source>
</evidence>
<evidence type="ECO:0000313" key="2">
    <source>
        <dbReference type="EMBL" id="GHG86900.1"/>
    </source>
</evidence>
<keyword evidence="3" id="KW-1185">Reference proteome</keyword>
<proteinExistence type="predicted"/>
<organism evidence="2 3">
    <name type="scientific">Pseudodonghicola xiamenensis</name>
    <dbReference type="NCBI Taxonomy" id="337702"/>
    <lineage>
        <taxon>Bacteria</taxon>
        <taxon>Pseudomonadati</taxon>
        <taxon>Pseudomonadota</taxon>
        <taxon>Alphaproteobacteria</taxon>
        <taxon>Rhodobacterales</taxon>
        <taxon>Paracoccaceae</taxon>
        <taxon>Pseudodonghicola</taxon>
    </lineage>
</organism>
<feature type="region of interest" description="Disordered" evidence="1">
    <location>
        <begin position="60"/>
        <end position="82"/>
    </location>
</feature>